<dbReference type="InterPro" id="IPR036291">
    <property type="entry name" value="NAD(P)-bd_dom_sf"/>
</dbReference>
<dbReference type="PANTHER" id="PTHR24320">
    <property type="entry name" value="RETINOL DEHYDROGENASE"/>
    <property type="match status" value="1"/>
</dbReference>
<organism evidence="3 4">
    <name type="scientific">Paenibacillus sepulcri</name>
    <dbReference type="NCBI Taxonomy" id="359917"/>
    <lineage>
        <taxon>Bacteria</taxon>
        <taxon>Bacillati</taxon>
        <taxon>Bacillota</taxon>
        <taxon>Bacilli</taxon>
        <taxon>Bacillales</taxon>
        <taxon>Paenibacillaceae</taxon>
        <taxon>Paenibacillus</taxon>
    </lineage>
</organism>
<feature type="non-terminal residue" evidence="3">
    <location>
        <position position="1"/>
    </location>
</feature>
<sequence length="118" mass="13049">QAQGARVVTLSAYAHSRSPVVFEDIHFERRDYIPWSGYGQSKTANILFTVELDKRGEADGIRAFALHPGSIVETGLSRHLSEEQLRAFGVIDEEGKPILDPSKNLKTVKQGAATGVWR</sequence>
<dbReference type="SUPFAM" id="SSF51735">
    <property type="entry name" value="NAD(P)-binding Rossmann-fold domains"/>
    <property type="match status" value="1"/>
</dbReference>
<evidence type="ECO:0000313" key="3">
    <source>
        <dbReference type="EMBL" id="MBW7461794.1"/>
    </source>
</evidence>
<accession>A0ABS7CLG8</accession>
<keyword evidence="2" id="KW-0560">Oxidoreductase</keyword>
<gene>
    <name evidence="3" type="ORF">K0U00_47865</name>
</gene>
<keyword evidence="4" id="KW-1185">Reference proteome</keyword>
<name>A0ABS7CLG8_9BACL</name>
<evidence type="ECO:0000256" key="2">
    <source>
        <dbReference type="ARBA" id="ARBA00023002"/>
    </source>
</evidence>
<dbReference type="PANTHER" id="PTHR24320:SF148">
    <property type="entry name" value="NAD(P)-BINDING ROSSMANN-FOLD SUPERFAMILY PROTEIN"/>
    <property type="match status" value="1"/>
</dbReference>
<reference evidence="3 4" key="1">
    <citation type="submission" date="2021-07" db="EMBL/GenBank/DDBJ databases">
        <title>Paenibacillus radiodurans sp. nov., isolated from the southeastern edge of Tengger Desert.</title>
        <authorList>
            <person name="Zhang G."/>
        </authorList>
    </citation>
    <scope>NUCLEOTIDE SEQUENCE [LARGE SCALE GENOMIC DNA]</scope>
    <source>
        <strain evidence="3 4">CCM 7311</strain>
    </source>
</reference>
<dbReference type="EMBL" id="JAHZIK010003280">
    <property type="protein sequence ID" value="MBW7461794.1"/>
    <property type="molecule type" value="Genomic_DNA"/>
</dbReference>
<dbReference type="Gene3D" id="3.40.50.720">
    <property type="entry name" value="NAD(P)-binding Rossmann-like Domain"/>
    <property type="match status" value="1"/>
</dbReference>
<proteinExistence type="inferred from homology"/>
<evidence type="ECO:0000256" key="1">
    <source>
        <dbReference type="ARBA" id="ARBA00006484"/>
    </source>
</evidence>
<protein>
    <submittedName>
        <fullName evidence="3">Oxidoreductase</fullName>
    </submittedName>
</protein>
<comment type="similarity">
    <text evidence="1">Belongs to the short-chain dehydrogenases/reductases (SDR) family.</text>
</comment>
<comment type="caution">
    <text evidence="3">The sequence shown here is derived from an EMBL/GenBank/DDBJ whole genome shotgun (WGS) entry which is preliminary data.</text>
</comment>
<evidence type="ECO:0000313" key="4">
    <source>
        <dbReference type="Proteomes" id="UP001519887"/>
    </source>
</evidence>
<dbReference type="Proteomes" id="UP001519887">
    <property type="component" value="Unassembled WGS sequence"/>
</dbReference>